<dbReference type="PROSITE" id="PS51173">
    <property type="entry name" value="CBM2"/>
    <property type="match status" value="1"/>
</dbReference>
<dbReference type="Pfam" id="PF03422">
    <property type="entry name" value="CBM_6"/>
    <property type="match status" value="3"/>
</dbReference>
<proteinExistence type="predicted"/>
<feature type="region of interest" description="Disordered" evidence="4">
    <location>
        <begin position="151"/>
        <end position="181"/>
    </location>
</feature>
<dbReference type="Pfam" id="PF00553">
    <property type="entry name" value="CBM_2"/>
    <property type="match status" value="1"/>
</dbReference>
<dbReference type="CDD" id="cd04084">
    <property type="entry name" value="CBM6_xylanase-like"/>
    <property type="match status" value="3"/>
</dbReference>
<dbReference type="InterPro" id="IPR001919">
    <property type="entry name" value="CBD2"/>
</dbReference>
<dbReference type="SUPFAM" id="SSF49384">
    <property type="entry name" value="Carbohydrate-binding domain"/>
    <property type="match status" value="1"/>
</dbReference>
<feature type="compositionally biased region" description="Pro residues" evidence="4">
    <location>
        <begin position="308"/>
        <end position="330"/>
    </location>
</feature>
<feature type="region of interest" description="Disordered" evidence="4">
    <location>
        <begin position="452"/>
        <end position="508"/>
    </location>
</feature>
<keyword evidence="9" id="KW-1185">Reference proteome</keyword>
<evidence type="ECO:0000259" key="6">
    <source>
        <dbReference type="PROSITE" id="PS51173"/>
    </source>
</evidence>
<evidence type="ECO:0000256" key="2">
    <source>
        <dbReference type="ARBA" id="ARBA00022801"/>
    </source>
</evidence>
<keyword evidence="1 5" id="KW-0732">Signal</keyword>
<dbReference type="GO" id="GO:0030247">
    <property type="term" value="F:polysaccharide binding"/>
    <property type="evidence" value="ECO:0007669"/>
    <property type="project" value="UniProtKB-UniRule"/>
</dbReference>
<dbReference type="Gene3D" id="2.60.120.260">
    <property type="entry name" value="Galactose-binding domain-like"/>
    <property type="match status" value="3"/>
</dbReference>
<dbReference type="InterPro" id="IPR005084">
    <property type="entry name" value="CBM6"/>
</dbReference>
<dbReference type="InterPro" id="IPR018366">
    <property type="entry name" value="CBM2_CS"/>
</dbReference>
<feature type="signal peptide" evidence="5">
    <location>
        <begin position="1"/>
        <end position="23"/>
    </location>
</feature>
<evidence type="ECO:0000256" key="1">
    <source>
        <dbReference type="ARBA" id="ARBA00022729"/>
    </source>
</evidence>
<name>A0A1M6D9B6_BUTFI</name>
<reference evidence="9" key="1">
    <citation type="submission" date="2016-11" db="EMBL/GenBank/DDBJ databases">
        <authorList>
            <person name="Varghese N."/>
            <person name="Submissions S."/>
        </authorList>
    </citation>
    <scope>NUCLEOTIDE SEQUENCE [LARGE SCALE GENOMIC DNA]</scope>
    <source>
        <strain evidence="9">DSM 3071</strain>
    </source>
</reference>
<dbReference type="OrthoDB" id="194939at2"/>
<sequence>MKRRAAILSIMLAAGVCATPAYTANAAPHIHPYNGVEAETNFGSSGVEVITEADGRKVVSSIEKDDYFTVKTCDFSSGLASITITAKCDGMGVIDVRKGDSTGESLGNIKLKNTNGEYQTFTATLKDLVGDNETITFVGAVGNVSIDNWIATPSITDPGQPDQPDPGQPDPGQPDQPTTPVDIYAGVEAENVESSNATVNTADGVTYQTINAGGYVVVKGVDFTNGISGVFANAQASKPKTSIAIYVDSLDGAPIATITVTSRSFKDVATKINNDLSGTHDIYLVAVGNPVDLNSFKVMANPNHTPDQPDPGQPDQPDPGQPDQPDPGQPDQPTTPVDIYAGVEAENVEANSATVNTADGVTYQTINAGGYVVVKGVDFTNGISGVFANAQASKPKTSIAVYIDSLDSAPIATITVTSRSFKDVAAKISSDLSGTHDIYLVAVGNPVDLDSFKVMANPNHTPDQPDPGQPDQPDPGQPDQPDPCQPDQPDPGQPDQPDPGQPDQPIVEGKDVSYTINSWGTGYLVNFKVTNNTGAAVSGWTVKVRKDQVNIDSSWCVNIKEEGDYYVITPLEWNTNLAPGQSVEFGIIGTGSIGTSIEVTVQ</sequence>
<dbReference type="SUPFAM" id="SSF49785">
    <property type="entry name" value="Galactose-binding domain-like"/>
    <property type="match status" value="3"/>
</dbReference>
<evidence type="ECO:0000259" key="7">
    <source>
        <dbReference type="PROSITE" id="PS51175"/>
    </source>
</evidence>
<evidence type="ECO:0000256" key="5">
    <source>
        <dbReference type="SAM" id="SignalP"/>
    </source>
</evidence>
<protein>
    <submittedName>
        <fullName evidence="8">Cornifin (SPRR) family protein</fullName>
    </submittedName>
</protein>
<dbReference type="EMBL" id="FQXK01000037">
    <property type="protein sequence ID" value="SHI69730.1"/>
    <property type="molecule type" value="Genomic_DNA"/>
</dbReference>
<evidence type="ECO:0000256" key="3">
    <source>
        <dbReference type="ARBA" id="ARBA00023295"/>
    </source>
</evidence>
<dbReference type="PROSITE" id="PS00561">
    <property type="entry name" value="CBM2_A"/>
    <property type="match status" value="1"/>
</dbReference>
<accession>A0A1M6D9B6</accession>
<dbReference type="SMART" id="SM00637">
    <property type="entry name" value="CBD_II"/>
    <property type="match status" value="1"/>
</dbReference>
<dbReference type="SMART" id="SM00606">
    <property type="entry name" value="CBD_IV"/>
    <property type="match status" value="3"/>
</dbReference>
<dbReference type="PROSITE" id="PS51175">
    <property type="entry name" value="CBM6"/>
    <property type="match status" value="1"/>
</dbReference>
<dbReference type="InterPro" id="IPR008965">
    <property type="entry name" value="CBM2/CBM3_carb-bd_dom_sf"/>
</dbReference>
<dbReference type="AlphaFoldDB" id="A0A1M6D9B6"/>
<feature type="chain" id="PRO_5039584446" evidence="5">
    <location>
        <begin position="24"/>
        <end position="602"/>
    </location>
</feature>
<organism evidence="8 9">
    <name type="scientific">Butyrivibrio fibrisolvens DSM 3071</name>
    <dbReference type="NCBI Taxonomy" id="1121131"/>
    <lineage>
        <taxon>Bacteria</taxon>
        <taxon>Bacillati</taxon>
        <taxon>Bacillota</taxon>
        <taxon>Clostridia</taxon>
        <taxon>Lachnospirales</taxon>
        <taxon>Lachnospiraceae</taxon>
        <taxon>Butyrivibrio</taxon>
    </lineage>
</organism>
<feature type="domain" description="CBM6" evidence="7">
    <location>
        <begin position="185"/>
        <end position="299"/>
    </location>
</feature>
<dbReference type="GO" id="GO:0004553">
    <property type="term" value="F:hydrolase activity, hydrolyzing O-glycosyl compounds"/>
    <property type="evidence" value="ECO:0007669"/>
    <property type="project" value="InterPro"/>
</dbReference>
<dbReference type="GeneID" id="89508572"/>
<dbReference type="RefSeq" id="WP_073389645.1">
    <property type="nucleotide sequence ID" value="NZ_FQXK01000037.1"/>
</dbReference>
<dbReference type="InterPro" id="IPR008979">
    <property type="entry name" value="Galactose-bd-like_sf"/>
</dbReference>
<evidence type="ECO:0000313" key="8">
    <source>
        <dbReference type="EMBL" id="SHI69730.1"/>
    </source>
</evidence>
<dbReference type="STRING" id="1121131.SAMN02745229_03474"/>
<feature type="domain" description="CBM2" evidence="6">
    <location>
        <begin position="498"/>
        <end position="602"/>
    </location>
</feature>
<dbReference type="InterPro" id="IPR012291">
    <property type="entry name" value="CBM2_carb-bd_dom_sf"/>
</dbReference>
<keyword evidence="3" id="KW-0326">Glycosidase</keyword>
<dbReference type="Proteomes" id="UP000184278">
    <property type="component" value="Unassembled WGS sequence"/>
</dbReference>
<dbReference type="Gene3D" id="2.60.40.290">
    <property type="match status" value="1"/>
</dbReference>
<dbReference type="GO" id="GO:0005975">
    <property type="term" value="P:carbohydrate metabolic process"/>
    <property type="evidence" value="ECO:0007669"/>
    <property type="project" value="InterPro"/>
</dbReference>
<feature type="region of interest" description="Disordered" evidence="4">
    <location>
        <begin position="298"/>
        <end position="337"/>
    </location>
</feature>
<dbReference type="InterPro" id="IPR006584">
    <property type="entry name" value="Cellulose-bd_IV"/>
</dbReference>
<evidence type="ECO:0000313" key="9">
    <source>
        <dbReference type="Proteomes" id="UP000184278"/>
    </source>
</evidence>
<gene>
    <name evidence="8" type="ORF">SAMN02745229_03474</name>
</gene>
<keyword evidence="2" id="KW-0378">Hydrolase</keyword>
<feature type="compositionally biased region" description="Pro residues" evidence="4">
    <location>
        <begin position="161"/>
        <end position="174"/>
    </location>
</feature>
<evidence type="ECO:0000256" key="4">
    <source>
        <dbReference type="SAM" id="MobiDB-lite"/>
    </source>
</evidence>
<feature type="compositionally biased region" description="Pro residues" evidence="4">
    <location>
        <begin position="464"/>
        <end position="502"/>
    </location>
</feature>